<dbReference type="Proteomes" id="UP000494256">
    <property type="component" value="Unassembled WGS sequence"/>
</dbReference>
<organism evidence="3 4">
    <name type="scientific">Arctia plantaginis</name>
    <name type="common">Wood tiger moth</name>
    <name type="synonym">Phalaena plantaginis</name>
    <dbReference type="NCBI Taxonomy" id="874455"/>
    <lineage>
        <taxon>Eukaryota</taxon>
        <taxon>Metazoa</taxon>
        <taxon>Ecdysozoa</taxon>
        <taxon>Arthropoda</taxon>
        <taxon>Hexapoda</taxon>
        <taxon>Insecta</taxon>
        <taxon>Pterygota</taxon>
        <taxon>Neoptera</taxon>
        <taxon>Endopterygota</taxon>
        <taxon>Lepidoptera</taxon>
        <taxon>Glossata</taxon>
        <taxon>Ditrysia</taxon>
        <taxon>Noctuoidea</taxon>
        <taxon>Erebidae</taxon>
        <taxon>Arctiinae</taxon>
        <taxon>Arctia</taxon>
    </lineage>
</organism>
<protein>
    <submittedName>
        <fullName evidence="3">Uncharacterized protein</fullName>
    </submittedName>
</protein>
<feature type="coiled-coil region" evidence="1">
    <location>
        <begin position="241"/>
        <end position="311"/>
    </location>
</feature>
<comment type="caution">
    <text evidence="3">The sequence shown here is derived from an EMBL/GenBank/DDBJ whole genome shotgun (WGS) entry which is preliminary data.</text>
</comment>
<name>A0A8S1B3L5_ARCPL</name>
<evidence type="ECO:0000256" key="2">
    <source>
        <dbReference type="SAM" id="MobiDB-lite"/>
    </source>
</evidence>
<evidence type="ECO:0000256" key="1">
    <source>
        <dbReference type="SAM" id="Coils"/>
    </source>
</evidence>
<dbReference type="EMBL" id="CADEBD010000367">
    <property type="protein sequence ID" value="CAB3252468.1"/>
    <property type="molecule type" value="Genomic_DNA"/>
</dbReference>
<reference evidence="3 4" key="1">
    <citation type="submission" date="2020-04" db="EMBL/GenBank/DDBJ databases">
        <authorList>
            <person name="Wallbank WR R."/>
            <person name="Pardo Diaz C."/>
            <person name="Kozak K."/>
            <person name="Martin S."/>
            <person name="Jiggins C."/>
            <person name="Moest M."/>
            <person name="Warren A I."/>
            <person name="Byers J.R.P. K."/>
            <person name="Montejo-Kovacevich G."/>
            <person name="Yen C E."/>
        </authorList>
    </citation>
    <scope>NUCLEOTIDE SEQUENCE [LARGE SCALE GENOMIC DNA]</scope>
</reference>
<gene>
    <name evidence="3" type="ORF">APLA_LOCUS14006</name>
</gene>
<proteinExistence type="predicted"/>
<keyword evidence="1" id="KW-0175">Coiled coil</keyword>
<evidence type="ECO:0000313" key="4">
    <source>
        <dbReference type="Proteomes" id="UP000494256"/>
    </source>
</evidence>
<feature type="region of interest" description="Disordered" evidence="2">
    <location>
        <begin position="402"/>
        <end position="499"/>
    </location>
</feature>
<sequence>MDTAPPKEQPGQAGLLVYDQLPAIPGPSREERPYRWAEGSLGTEEGIADSRREPPPLVLANDSDTDEALSDADSNKSWRSGRASILPPVGRFGVQSRGTGVPYALYETVLGIADSRNRHRVALEEERTRAAKELVRVERAHARKLAEIGSLTGDRLAETQHLIAGLRGLVEGIQKWLNFEMDAPIKTIGSIHLELQRVMAGRLPHHGLEGDAGGDSRVPQTLNSIRTPGPDPDLLSLGSKMQGLANQFRALQVDIERWRLEMDEMTRGRAGAECFRGEPAMPESDCTRGKMEDITQQLKQLQEAVVERHQALSPPFPPEDARGACLLTEGPAMDLLRSIRSEISEVRDLILIEPRAPGTVTDLGGELASSETRDAVRSAIGPLESKLDDLAGRTSEIGETVRTYAGVLRSPPNPRQQSGPHGGRPGPYTDSEDQDLVRPHCGVHQSTPLRWGRHRRTEEGRGRRLSRSRGEGTQKTKEGQGGLRDAIRAPNTGLPAVEA</sequence>
<dbReference type="OrthoDB" id="6159421at2759"/>
<dbReference type="AlphaFoldDB" id="A0A8S1B3L5"/>
<evidence type="ECO:0000313" key="3">
    <source>
        <dbReference type="EMBL" id="CAB3252468.1"/>
    </source>
</evidence>
<feature type="compositionally biased region" description="Basic and acidic residues" evidence="2">
    <location>
        <begin position="456"/>
        <end position="478"/>
    </location>
</feature>
<feature type="region of interest" description="Disordered" evidence="2">
    <location>
        <begin position="23"/>
        <end position="79"/>
    </location>
</feature>
<accession>A0A8S1B3L5</accession>